<organism evidence="1">
    <name type="scientific">Rhizophagus irregularis (strain DAOM 181602 / DAOM 197198 / MUCL 43194)</name>
    <name type="common">Arbuscular mycorrhizal fungus</name>
    <name type="synonym">Glomus intraradices</name>
    <dbReference type="NCBI Taxonomy" id="747089"/>
    <lineage>
        <taxon>Eukaryota</taxon>
        <taxon>Fungi</taxon>
        <taxon>Fungi incertae sedis</taxon>
        <taxon>Mucoromycota</taxon>
        <taxon>Glomeromycotina</taxon>
        <taxon>Glomeromycetes</taxon>
        <taxon>Glomerales</taxon>
        <taxon>Glomeraceae</taxon>
        <taxon>Rhizophagus</taxon>
    </lineage>
</organism>
<protein>
    <submittedName>
        <fullName evidence="1">Uncharacterized protein</fullName>
    </submittedName>
</protein>
<evidence type="ECO:0000313" key="1">
    <source>
        <dbReference type="EMBL" id="ERZ97567.1"/>
    </source>
</evidence>
<name>U9SU67_RHIID</name>
<sequence>MHIDILFIWLHIRNSELLQIKNHNEIYSNILNPIKDEEWLEVISTTIIIIQIIVHRFEEIYYFI</sequence>
<gene>
    <name evidence="1" type="ORF">GLOINDRAFT_11453</name>
</gene>
<proteinExistence type="predicted"/>
<accession>U9SU67</accession>
<dbReference type="EMBL" id="KI299511">
    <property type="protein sequence ID" value="ERZ97567.1"/>
    <property type="molecule type" value="Genomic_DNA"/>
</dbReference>
<reference evidence="1" key="1">
    <citation type="submission" date="2013-07" db="EMBL/GenBank/DDBJ databases">
        <title>The genome of an arbuscular mycorrhizal fungus provides insights into the evolution of the oldest plant symbiosis.</title>
        <authorList>
            <consortium name="DOE Joint Genome Institute"/>
            <person name="Tisserant E."/>
            <person name="Malbreil M."/>
            <person name="Kuo A."/>
            <person name="Kohler A."/>
            <person name="Symeonidi A."/>
            <person name="Balestrini R."/>
            <person name="Charron P."/>
            <person name="Duensing N."/>
            <person name="Frei-dit-Frey N."/>
            <person name="Gianinazzi-Pearson V."/>
            <person name="Gilbert B."/>
            <person name="Handa Y."/>
            <person name="Hijri M."/>
            <person name="Kaul R."/>
            <person name="Kawaguchi M."/>
            <person name="Krajinski F."/>
            <person name="Lammers P."/>
            <person name="Lapierre D."/>
            <person name="Masclaux F.G."/>
            <person name="Murat C."/>
            <person name="Morin E."/>
            <person name="Ndikumana S."/>
            <person name="Pagni M."/>
            <person name="Petitpierre D."/>
            <person name="Requena N."/>
            <person name="Rosikiewicz P."/>
            <person name="Riley R."/>
            <person name="Saito K."/>
            <person name="San Clemente H."/>
            <person name="Shapiro H."/>
            <person name="van Tuinen D."/>
            <person name="Becard G."/>
            <person name="Bonfante P."/>
            <person name="Paszkowski U."/>
            <person name="Shachar-Hill Y."/>
            <person name="Young J.P."/>
            <person name="Sanders I.R."/>
            <person name="Henrissat B."/>
            <person name="Rensing S.A."/>
            <person name="Grigoriev I.V."/>
            <person name="Corradi N."/>
            <person name="Roux C."/>
            <person name="Martin F."/>
        </authorList>
    </citation>
    <scope>NUCLEOTIDE SEQUENCE</scope>
    <source>
        <strain evidence="1">DAOM 197198</strain>
    </source>
</reference>
<dbReference type="AlphaFoldDB" id="U9SU67"/>
<dbReference type="HOGENOM" id="CLU_2868774_0_0_1"/>